<dbReference type="SUPFAM" id="SSF50249">
    <property type="entry name" value="Nucleic acid-binding proteins"/>
    <property type="match status" value="1"/>
</dbReference>
<accession>A0A0C2X208</accession>
<name>A0A0C2X208_AMAMK</name>
<dbReference type="InterPro" id="IPR018856">
    <property type="entry name" value="Stn1_N"/>
</dbReference>
<feature type="region of interest" description="Disordered" evidence="9">
    <location>
        <begin position="363"/>
        <end position="393"/>
    </location>
</feature>
<protein>
    <recommendedName>
        <fullName evidence="3">CST complex subunit STN1</fullName>
    </recommendedName>
    <alternativeName>
        <fullName evidence="8">Suppressor of cdc thirteen homolog</fullName>
    </alternativeName>
</protein>
<evidence type="ECO:0000256" key="1">
    <source>
        <dbReference type="ARBA" id="ARBA00004123"/>
    </source>
</evidence>
<dbReference type="STRING" id="946122.A0A0C2X208"/>
<evidence type="ECO:0000313" key="12">
    <source>
        <dbReference type="Proteomes" id="UP000054549"/>
    </source>
</evidence>
<dbReference type="PANTHER" id="PTHR13989">
    <property type="entry name" value="REPLICATION PROTEIN A-RELATED"/>
    <property type="match status" value="1"/>
</dbReference>
<sequence length="575" mass="65174">MSCITISNAETQNTSRIFLTPTKRKRVTNETRQENHTQVHENMNEGESPSIEEVWRWTMTPGAVATCFVKDLFDMKENLLGGADFYWLGRVPCRSVRLVGLVVGVQVYESRILYSIDDGTAVVDCAHRAQRMPKSPTKKPKSTSNPVFRGMPVPIARVGRAVSVVGKIHRVHDTRQVQVEEIEVCKSANEEPIHWMKVRELHRTNYDVKEPFIIPPPSAPETSKVNEPATPATVMSTPSSSVANSPVKLDPAKSSPPKLRHPSRLHSRDLIDNTFLLYVKHYMIHAPDDNDDDDFYDEPNTPTKCRRTSSDDLLTPRQRNGTNTPRPHVEPRESESHRGFTLSYLRRVPELADLARRVVLAEAKRRSREQRKKENERRSTSTARKSASVAATHDVPKEKLGPKMKRLFEWAIVQMLREGSMVLWDGPMRTCDGSTRAELSRLWKTSTSISTSVGVDSTVFSRSCGVVPDIIEEVSEPEVEEEGYMPITPLFLGNYVETAIRELASTTGETGTKPVSKLRVTRGPTGAAKEGILRRLHRDDRWRYIGEWQVEDALEYLQGEKRAWCIGQDRWELTL</sequence>
<evidence type="ECO:0000256" key="6">
    <source>
        <dbReference type="ARBA" id="ARBA00023125"/>
    </source>
</evidence>
<feature type="compositionally biased region" description="Polar residues" evidence="9">
    <location>
        <begin position="233"/>
        <end position="244"/>
    </location>
</feature>
<feature type="compositionally biased region" description="Low complexity" evidence="9">
    <location>
        <begin position="380"/>
        <end position="392"/>
    </location>
</feature>
<evidence type="ECO:0000256" key="8">
    <source>
        <dbReference type="ARBA" id="ARBA00030039"/>
    </source>
</evidence>
<keyword evidence="6" id="KW-0238">DNA-binding</keyword>
<evidence type="ECO:0000256" key="4">
    <source>
        <dbReference type="ARBA" id="ARBA00022454"/>
    </source>
</evidence>
<proteinExistence type="predicted"/>
<evidence type="ECO:0000256" key="9">
    <source>
        <dbReference type="SAM" id="MobiDB-lite"/>
    </source>
</evidence>
<feature type="domain" description="CST complex subunit Stn1 N-terminal" evidence="10">
    <location>
        <begin position="84"/>
        <end position="201"/>
    </location>
</feature>
<dbReference type="Gene3D" id="2.40.50.140">
    <property type="entry name" value="Nucleic acid-binding proteins"/>
    <property type="match status" value="1"/>
</dbReference>
<feature type="compositionally biased region" description="Basic and acidic residues" evidence="9">
    <location>
        <begin position="327"/>
        <end position="338"/>
    </location>
</feature>
<evidence type="ECO:0000256" key="7">
    <source>
        <dbReference type="ARBA" id="ARBA00023242"/>
    </source>
</evidence>
<keyword evidence="5" id="KW-0779">Telomere</keyword>
<evidence type="ECO:0000256" key="3">
    <source>
        <dbReference type="ARBA" id="ARBA00017411"/>
    </source>
</evidence>
<keyword evidence="7" id="KW-0539">Nucleus</keyword>
<dbReference type="InterPro" id="IPR040260">
    <property type="entry name" value="RFA2-like"/>
</dbReference>
<feature type="region of interest" description="Disordered" evidence="9">
    <location>
        <begin position="288"/>
        <end position="340"/>
    </location>
</feature>
<reference evidence="11 12" key="1">
    <citation type="submission" date="2014-04" db="EMBL/GenBank/DDBJ databases">
        <title>Evolutionary Origins and Diversification of the Mycorrhizal Mutualists.</title>
        <authorList>
            <consortium name="DOE Joint Genome Institute"/>
            <consortium name="Mycorrhizal Genomics Consortium"/>
            <person name="Kohler A."/>
            <person name="Kuo A."/>
            <person name="Nagy L.G."/>
            <person name="Floudas D."/>
            <person name="Copeland A."/>
            <person name="Barry K.W."/>
            <person name="Cichocki N."/>
            <person name="Veneault-Fourrey C."/>
            <person name="LaButti K."/>
            <person name="Lindquist E.A."/>
            <person name="Lipzen A."/>
            <person name="Lundell T."/>
            <person name="Morin E."/>
            <person name="Murat C."/>
            <person name="Riley R."/>
            <person name="Ohm R."/>
            <person name="Sun H."/>
            <person name="Tunlid A."/>
            <person name="Henrissat B."/>
            <person name="Grigoriev I.V."/>
            <person name="Hibbett D.S."/>
            <person name="Martin F."/>
        </authorList>
    </citation>
    <scope>NUCLEOTIDE SEQUENCE [LARGE SCALE GENOMIC DNA]</scope>
    <source>
        <strain evidence="11 12">Koide BX008</strain>
    </source>
</reference>
<keyword evidence="12" id="KW-1185">Reference proteome</keyword>
<dbReference type="AlphaFoldDB" id="A0A0C2X208"/>
<feature type="region of interest" description="Disordered" evidence="9">
    <location>
        <begin position="215"/>
        <end position="265"/>
    </location>
</feature>
<dbReference type="OrthoDB" id="77828at2759"/>
<keyword evidence="4" id="KW-0158">Chromosome</keyword>
<dbReference type="GO" id="GO:0000781">
    <property type="term" value="C:chromosome, telomeric region"/>
    <property type="evidence" value="ECO:0007669"/>
    <property type="project" value="UniProtKB-SubCell"/>
</dbReference>
<dbReference type="EMBL" id="KN818267">
    <property type="protein sequence ID" value="KIL62748.1"/>
    <property type="molecule type" value="Genomic_DNA"/>
</dbReference>
<gene>
    <name evidence="11" type="ORF">M378DRAFT_165413</name>
</gene>
<dbReference type="InterPro" id="IPR012340">
    <property type="entry name" value="NA-bd_OB-fold"/>
</dbReference>
<evidence type="ECO:0000256" key="2">
    <source>
        <dbReference type="ARBA" id="ARBA00004574"/>
    </source>
</evidence>
<dbReference type="Pfam" id="PF10451">
    <property type="entry name" value="Stn1"/>
    <property type="match status" value="1"/>
</dbReference>
<evidence type="ECO:0000313" key="11">
    <source>
        <dbReference type="EMBL" id="KIL62748.1"/>
    </source>
</evidence>
<dbReference type="InParanoid" id="A0A0C2X208"/>
<dbReference type="Proteomes" id="UP000054549">
    <property type="component" value="Unassembled WGS sequence"/>
</dbReference>
<dbReference type="PANTHER" id="PTHR13989:SF33">
    <property type="entry name" value="CST COMPLEX SUBUNIT STN1"/>
    <property type="match status" value="1"/>
</dbReference>
<evidence type="ECO:0000256" key="5">
    <source>
        <dbReference type="ARBA" id="ARBA00022895"/>
    </source>
</evidence>
<organism evidence="11 12">
    <name type="scientific">Amanita muscaria (strain Koide BX008)</name>
    <dbReference type="NCBI Taxonomy" id="946122"/>
    <lineage>
        <taxon>Eukaryota</taxon>
        <taxon>Fungi</taxon>
        <taxon>Dikarya</taxon>
        <taxon>Basidiomycota</taxon>
        <taxon>Agaricomycotina</taxon>
        <taxon>Agaricomycetes</taxon>
        <taxon>Agaricomycetidae</taxon>
        <taxon>Agaricales</taxon>
        <taxon>Pluteineae</taxon>
        <taxon>Amanitaceae</taxon>
        <taxon>Amanita</taxon>
    </lineage>
</organism>
<dbReference type="GO" id="GO:0005634">
    <property type="term" value="C:nucleus"/>
    <property type="evidence" value="ECO:0007669"/>
    <property type="project" value="UniProtKB-SubCell"/>
</dbReference>
<evidence type="ECO:0000259" key="10">
    <source>
        <dbReference type="Pfam" id="PF10451"/>
    </source>
</evidence>
<dbReference type="HOGENOM" id="CLU_019576_0_0_1"/>
<comment type="subcellular location">
    <subcellularLocation>
        <location evidence="2">Chromosome</location>
        <location evidence="2">Telomere</location>
    </subcellularLocation>
    <subcellularLocation>
        <location evidence="1">Nucleus</location>
    </subcellularLocation>
</comment>
<dbReference type="GO" id="GO:0003677">
    <property type="term" value="F:DNA binding"/>
    <property type="evidence" value="ECO:0007669"/>
    <property type="project" value="UniProtKB-KW"/>
</dbReference>